<dbReference type="Proteomes" id="UP000195489">
    <property type="component" value="Unassembled WGS sequence"/>
</dbReference>
<keyword evidence="2" id="KW-0732">Signal</keyword>
<protein>
    <submittedName>
        <fullName evidence="4">Fam-a protein</fullName>
    </submittedName>
</protein>
<dbReference type="EMBL" id="LK022890">
    <property type="protein sequence ID" value="VTZ69967.1"/>
    <property type="molecule type" value="Genomic_DNA"/>
</dbReference>
<dbReference type="VEuPathDB" id="PlasmoDB:PCHAS_1301800"/>
<evidence type="ECO:0000256" key="2">
    <source>
        <dbReference type="SAM" id="SignalP"/>
    </source>
</evidence>
<dbReference type="NCBIfam" id="TIGR01599">
    <property type="entry name" value="PYST-A"/>
    <property type="match status" value="1"/>
</dbReference>
<feature type="chain" id="PRO_5014501722" evidence="2">
    <location>
        <begin position="26"/>
        <end position="288"/>
    </location>
</feature>
<dbReference type="SUPFAM" id="SSF55961">
    <property type="entry name" value="Bet v1-like"/>
    <property type="match status" value="1"/>
</dbReference>
<sequence>MNKGYIKIALAILSFAGYMQNVAFASEAAVPTTSSNEKNRQHLNLRSRQQGSFNPREAKQAAAVMAEALNISKKHAEHTDDYRFYCEMNGAVLHFKPFRYTTIGKLEFTIPNANNYADILKMLWGPNTENNYKNMFDTGKIFRMYNENLAIIQQYYHGPIGDSYYNVIVNKVELSDDETAILLVSSDMKDNSKPRPIPYQNPIVTSANSFKPVLNSEVEVRIGMLHKTYINLMTLFIKKEADGVKITLIGSIEHGFIPNTDRPRKTLMNITAFIMLNFINLKDVVKKK</sequence>
<accession>A0A077TS93</accession>
<dbReference type="EMBL" id="FMIM01000309">
    <property type="protein sequence ID" value="SCL89608.1"/>
    <property type="molecule type" value="Genomic_DNA"/>
</dbReference>
<reference evidence="4" key="2">
    <citation type="submission" date="2014-05" db="EMBL/GenBank/DDBJ databases">
        <authorList>
            <person name="Aslett M.A."/>
            <person name="De Silva N."/>
        </authorList>
    </citation>
    <scope>NUCLEOTIDE SEQUENCE</scope>
    <source>
        <strain evidence="4">AS</strain>
    </source>
</reference>
<dbReference type="GeneID" id="3497648"/>
<feature type="signal peptide" evidence="2">
    <location>
        <begin position="1"/>
        <end position="25"/>
    </location>
</feature>
<feature type="compositionally biased region" description="Polar residues" evidence="1">
    <location>
        <begin position="31"/>
        <end position="53"/>
    </location>
</feature>
<reference evidence="4" key="3">
    <citation type="submission" date="2019-05" db="EMBL/GenBank/DDBJ databases">
        <authorList>
            <consortium name="Pathogen Informatics"/>
        </authorList>
    </citation>
    <scope>NUCLEOTIDE SEQUENCE</scope>
    <source>
        <strain evidence="4">AS</strain>
        <strain evidence="3 6">CB</strain>
    </source>
</reference>
<gene>
    <name evidence="4" type="ORF">PCHAS_1301800</name>
    <name evidence="3" type="ORF">PCHCB_000527100</name>
</gene>
<dbReference type="KEGG" id="pcb:PCHAS_1301800"/>
<dbReference type="Proteomes" id="UP000071118">
    <property type="component" value="Chromosome 13"/>
</dbReference>
<keyword evidence="5" id="KW-1185">Reference proteome</keyword>
<evidence type="ECO:0000313" key="5">
    <source>
        <dbReference type="Proteomes" id="UP000071118"/>
    </source>
</evidence>
<name>A0A077TS93_PLACU</name>
<dbReference type="OrthoDB" id="370643at2759"/>
<proteinExistence type="predicted"/>
<dbReference type="InterPro" id="IPR006486">
    <property type="entry name" value="PYST_A"/>
</dbReference>
<reference evidence="4 5" key="1">
    <citation type="journal article" date="2014" name="BMC Biol.">
        <title>A comprehensive evaluation of rodent malaria parasite genomes and gene expression.</title>
        <authorList>
            <person name="Otto T.D."/>
            <person name="Bohme U."/>
            <person name="Jackson A.P."/>
            <person name="Hunt M."/>
            <person name="Franke-Fayard B."/>
            <person name="Hoeijmakers W.A."/>
            <person name="Religa A.A."/>
            <person name="Robertson L."/>
            <person name="Sanders M."/>
            <person name="Ogun S.A."/>
            <person name="Cunningham D."/>
            <person name="Erhart A."/>
            <person name="Billker O."/>
            <person name="Khan S.M."/>
            <person name="Stunnenberg H.G."/>
            <person name="Langhorne J."/>
            <person name="Holder A.A."/>
            <person name="Waters A.P."/>
            <person name="Newbold C.I."/>
            <person name="Pain A."/>
            <person name="Berriman M."/>
            <person name="Janse C.J."/>
        </authorList>
    </citation>
    <scope>NUCLEOTIDE SEQUENCE [LARGE SCALE GENOMIC DNA]</scope>
    <source>
        <strain evidence="4 5">AS</strain>
    </source>
</reference>
<evidence type="ECO:0000256" key="1">
    <source>
        <dbReference type="SAM" id="MobiDB-lite"/>
    </source>
</evidence>
<feature type="region of interest" description="Disordered" evidence="1">
    <location>
        <begin position="29"/>
        <end position="56"/>
    </location>
</feature>
<evidence type="ECO:0000313" key="4">
    <source>
        <dbReference type="EMBL" id="VTZ69967.1"/>
    </source>
</evidence>
<organism evidence="4 5">
    <name type="scientific">Plasmodium chabaudi chabaudi</name>
    <dbReference type="NCBI Taxonomy" id="31271"/>
    <lineage>
        <taxon>Eukaryota</taxon>
        <taxon>Sar</taxon>
        <taxon>Alveolata</taxon>
        <taxon>Apicomplexa</taxon>
        <taxon>Aconoidasida</taxon>
        <taxon>Haemosporida</taxon>
        <taxon>Plasmodiidae</taxon>
        <taxon>Plasmodium</taxon>
        <taxon>Plasmodium (Vinckeia)</taxon>
    </lineage>
</organism>
<dbReference type="AlphaFoldDB" id="A0A077TS93"/>
<dbReference type="RefSeq" id="XP_016654399.1">
    <property type="nucleotide sequence ID" value="XM_016799054.1"/>
</dbReference>
<evidence type="ECO:0000313" key="6">
    <source>
        <dbReference type="Proteomes" id="UP000195489"/>
    </source>
</evidence>
<evidence type="ECO:0000313" key="3">
    <source>
        <dbReference type="EMBL" id="SCL89608.1"/>
    </source>
</evidence>